<protein>
    <submittedName>
        <fullName evidence="1">Uncharacterized protein</fullName>
    </submittedName>
</protein>
<evidence type="ECO:0000313" key="2">
    <source>
        <dbReference type="Proteomes" id="UP000223370"/>
    </source>
</evidence>
<organism evidence="1 2">
    <name type="scientific">Secundilactobacillus silagincola</name>
    <dbReference type="NCBI Taxonomy" id="1714681"/>
    <lineage>
        <taxon>Bacteria</taxon>
        <taxon>Bacillati</taxon>
        <taxon>Bacillota</taxon>
        <taxon>Bacilli</taxon>
        <taxon>Lactobacillales</taxon>
        <taxon>Lactobacillaceae</taxon>
        <taxon>Secundilactobacillus</taxon>
    </lineage>
</organism>
<proteinExistence type="predicted"/>
<reference evidence="1 2" key="1">
    <citation type="submission" date="2015-11" db="EMBL/GenBank/DDBJ databases">
        <title>Draft genome sequences of new species of the genus Lactobacillus isolated from orchardgrass silage.</title>
        <authorList>
            <person name="Tohno M."/>
            <person name="Tanizawa Y."/>
            <person name="Arita M."/>
        </authorList>
    </citation>
    <scope>NUCLEOTIDE SEQUENCE [LARGE SCALE GENOMIC DNA]</scope>
    <source>
        <strain evidence="1 2">IWT5</strain>
    </source>
</reference>
<evidence type="ECO:0000313" key="1">
    <source>
        <dbReference type="EMBL" id="GAX08116.1"/>
    </source>
</evidence>
<comment type="caution">
    <text evidence="1">The sequence shown here is derived from an EMBL/GenBank/DDBJ whole genome shotgun (WGS) entry which is preliminary data.</text>
</comment>
<dbReference type="RefSeq" id="WP_098824579.1">
    <property type="nucleotide sequence ID" value="NZ_BCMJ01000004.1"/>
</dbReference>
<dbReference type="EMBL" id="BCMJ01000004">
    <property type="protein sequence ID" value="GAX08116.1"/>
    <property type="molecule type" value="Genomic_DNA"/>
</dbReference>
<dbReference type="Proteomes" id="UP000223370">
    <property type="component" value="Unassembled WGS sequence"/>
</dbReference>
<dbReference type="AlphaFoldDB" id="A0A1Z5J2J0"/>
<gene>
    <name evidence="1" type="ORF">IWT5_01268</name>
</gene>
<name>A0A1Z5J2J0_9LACO</name>
<dbReference type="OrthoDB" id="2295132at2"/>
<keyword evidence="2" id="KW-1185">Reference proteome</keyword>
<sequence>MIITTRKISDFLAANNVDPSKLDQFLVQNDFGGGYVVDEKPVEDFYDCLKITQQQFAEAATPAKLISIYNNSKIEIILFSWRKEKAPNAPYYTNEGDTGIIINGGAEVFVDLFSDRQLNKKLGKLISEYITQ</sequence>
<accession>A0A1Z5J2J0</accession>